<accession>A0A1F7FI69</accession>
<reference evidence="2 3" key="1">
    <citation type="journal article" date="2016" name="Nat. Commun.">
        <title>Thousands of microbial genomes shed light on interconnected biogeochemical processes in an aquifer system.</title>
        <authorList>
            <person name="Anantharaman K."/>
            <person name="Brown C.T."/>
            <person name="Hug L.A."/>
            <person name="Sharon I."/>
            <person name="Castelle C.J."/>
            <person name="Probst A.J."/>
            <person name="Thomas B.C."/>
            <person name="Singh A."/>
            <person name="Wilkins M.J."/>
            <person name="Karaoz U."/>
            <person name="Brodie E.L."/>
            <person name="Williams K.H."/>
            <person name="Hubbard S.S."/>
            <person name="Banfield J.F."/>
        </authorList>
    </citation>
    <scope>NUCLEOTIDE SEQUENCE [LARGE SCALE GENOMIC DNA]</scope>
</reference>
<evidence type="ECO:0000256" key="1">
    <source>
        <dbReference type="SAM" id="Coils"/>
    </source>
</evidence>
<name>A0A1F7FI69_UNCRA</name>
<gene>
    <name evidence="2" type="ORF">A2519_22760</name>
</gene>
<comment type="caution">
    <text evidence="2">The sequence shown here is derived from an EMBL/GenBank/DDBJ whole genome shotgun (WGS) entry which is preliminary data.</text>
</comment>
<protein>
    <submittedName>
        <fullName evidence="2">Uncharacterized protein</fullName>
    </submittedName>
</protein>
<evidence type="ECO:0000313" key="2">
    <source>
        <dbReference type="EMBL" id="OGK06156.1"/>
    </source>
</evidence>
<dbReference type="EMBL" id="MFYX01000036">
    <property type="protein sequence ID" value="OGK06156.1"/>
    <property type="molecule type" value="Genomic_DNA"/>
</dbReference>
<evidence type="ECO:0000313" key="3">
    <source>
        <dbReference type="Proteomes" id="UP000179243"/>
    </source>
</evidence>
<keyword evidence="1" id="KW-0175">Coiled coil</keyword>
<feature type="coiled-coil region" evidence="1">
    <location>
        <begin position="49"/>
        <end position="76"/>
    </location>
</feature>
<dbReference type="Proteomes" id="UP000179243">
    <property type="component" value="Unassembled WGS sequence"/>
</dbReference>
<dbReference type="AlphaFoldDB" id="A0A1F7FI69"/>
<organism evidence="2 3">
    <name type="scientific">Candidatus Raymondbacteria bacterium RIFOXYD12_FULL_49_13</name>
    <dbReference type="NCBI Taxonomy" id="1817890"/>
    <lineage>
        <taxon>Bacteria</taxon>
        <taxon>Raymondiibacteriota</taxon>
    </lineage>
</organism>
<proteinExistence type="predicted"/>
<sequence>MEQQNGIINPDIICQQALQVQLKAYKAKEAYDAVLKEYGDVVDLTVQTVNLMKNRILELENQVKEAKEKDNKEKKAA</sequence>